<comment type="caution">
    <text evidence="1">The sequence shown here is derived from an EMBL/GenBank/DDBJ whole genome shotgun (WGS) entry which is preliminary data.</text>
</comment>
<dbReference type="Proteomes" id="UP000292052">
    <property type="component" value="Unassembled WGS sequence"/>
</dbReference>
<feature type="non-terminal residue" evidence="1">
    <location>
        <position position="1"/>
    </location>
</feature>
<evidence type="ECO:0000313" key="1">
    <source>
        <dbReference type="EMBL" id="RZB54401.1"/>
    </source>
</evidence>
<reference evidence="1 2" key="1">
    <citation type="submission" date="2017-03" db="EMBL/GenBank/DDBJ databases">
        <title>Genome of the blue death feigning beetle - Asbolus verrucosus.</title>
        <authorList>
            <person name="Rider S.D."/>
        </authorList>
    </citation>
    <scope>NUCLEOTIDE SEQUENCE [LARGE SCALE GENOMIC DNA]</scope>
    <source>
        <strain evidence="1">Butters</strain>
        <tissue evidence="1">Head and leg muscle</tissue>
    </source>
</reference>
<protein>
    <recommendedName>
        <fullName evidence="3">DDE 3 domain containing protein</fullName>
    </recommendedName>
</protein>
<proteinExistence type="predicted"/>
<accession>A0A482VEI3</accession>
<organism evidence="1 2">
    <name type="scientific">Asbolus verrucosus</name>
    <name type="common">Desert ironclad beetle</name>
    <dbReference type="NCBI Taxonomy" id="1661398"/>
    <lineage>
        <taxon>Eukaryota</taxon>
        <taxon>Metazoa</taxon>
        <taxon>Ecdysozoa</taxon>
        <taxon>Arthropoda</taxon>
        <taxon>Hexapoda</taxon>
        <taxon>Insecta</taxon>
        <taxon>Pterygota</taxon>
        <taxon>Neoptera</taxon>
        <taxon>Endopterygota</taxon>
        <taxon>Coleoptera</taxon>
        <taxon>Polyphaga</taxon>
        <taxon>Cucujiformia</taxon>
        <taxon>Tenebrionidae</taxon>
        <taxon>Pimeliinae</taxon>
        <taxon>Asbolus</taxon>
    </lineage>
</organism>
<feature type="non-terminal residue" evidence="1">
    <location>
        <position position="129"/>
    </location>
</feature>
<sequence>LENHRRDSGQSRITKNREERYPLLLVLRDPFDTSRSVGTHWSIHTYRNTKDSFFWVFCISPNSAISLVGVVPVQGTMANRMTASLIPGVMVWNVIHHGNRSPLVFIPGNLNAHRYINDFLEPVTLQYLR</sequence>
<dbReference type="GO" id="GO:0003676">
    <property type="term" value="F:nucleic acid binding"/>
    <property type="evidence" value="ECO:0007669"/>
    <property type="project" value="InterPro"/>
</dbReference>
<evidence type="ECO:0000313" key="2">
    <source>
        <dbReference type="Proteomes" id="UP000292052"/>
    </source>
</evidence>
<dbReference type="AlphaFoldDB" id="A0A482VEI3"/>
<name>A0A482VEI3_ASBVE</name>
<dbReference type="EMBL" id="QDEB01110864">
    <property type="protein sequence ID" value="RZB54401.1"/>
    <property type="molecule type" value="Genomic_DNA"/>
</dbReference>
<gene>
    <name evidence="1" type="ORF">BDFB_014290</name>
</gene>
<dbReference type="InterPro" id="IPR036397">
    <property type="entry name" value="RNaseH_sf"/>
</dbReference>
<keyword evidence="2" id="KW-1185">Reference proteome</keyword>
<dbReference type="Gene3D" id="3.30.420.10">
    <property type="entry name" value="Ribonuclease H-like superfamily/Ribonuclease H"/>
    <property type="match status" value="1"/>
</dbReference>
<evidence type="ECO:0008006" key="3">
    <source>
        <dbReference type="Google" id="ProtNLM"/>
    </source>
</evidence>